<evidence type="ECO:0000313" key="1">
    <source>
        <dbReference type="EMBL" id="KAJ8868654.1"/>
    </source>
</evidence>
<name>A0ABQ9G896_9NEOP</name>
<protein>
    <submittedName>
        <fullName evidence="1">Uncharacterized protein</fullName>
    </submittedName>
</protein>
<keyword evidence="2" id="KW-1185">Reference proteome</keyword>
<evidence type="ECO:0000313" key="2">
    <source>
        <dbReference type="Proteomes" id="UP001159363"/>
    </source>
</evidence>
<sequence length="148" mass="16862">MGKSAPILKLLKNFPSDLQNRLHRLQYLKLKEVIDFLGDLGKVIALKVCERKIIYAACIFRIPDVLQDTWSKAVEEDLEVEHLNVLLLSRVAYKVSLSQKNFEILNRSQKPGATMREFVLGIMRLVDILGTPCEEASLTDMIMHKLAP</sequence>
<dbReference type="EMBL" id="JARBHB010000014">
    <property type="protein sequence ID" value="KAJ8868654.1"/>
    <property type="molecule type" value="Genomic_DNA"/>
</dbReference>
<reference evidence="1 2" key="1">
    <citation type="submission" date="2023-02" db="EMBL/GenBank/DDBJ databases">
        <title>LHISI_Scaffold_Assembly.</title>
        <authorList>
            <person name="Stuart O.P."/>
            <person name="Cleave R."/>
            <person name="Magrath M.J.L."/>
            <person name="Mikheyev A.S."/>
        </authorList>
    </citation>
    <scope>NUCLEOTIDE SEQUENCE [LARGE SCALE GENOMIC DNA]</scope>
    <source>
        <strain evidence="1">Daus_M_001</strain>
        <tissue evidence="1">Leg muscle</tissue>
    </source>
</reference>
<organism evidence="1 2">
    <name type="scientific">Dryococelus australis</name>
    <dbReference type="NCBI Taxonomy" id="614101"/>
    <lineage>
        <taxon>Eukaryota</taxon>
        <taxon>Metazoa</taxon>
        <taxon>Ecdysozoa</taxon>
        <taxon>Arthropoda</taxon>
        <taxon>Hexapoda</taxon>
        <taxon>Insecta</taxon>
        <taxon>Pterygota</taxon>
        <taxon>Neoptera</taxon>
        <taxon>Polyneoptera</taxon>
        <taxon>Phasmatodea</taxon>
        <taxon>Verophasmatodea</taxon>
        <taxon>Anareolatae</taxon>
        <taxon>Phasmatidae</taxon>
        <taxon>Eurycanthinae</taxon>
        <taxon>Dryococelus</taxon>
    </lineage>
</organism>
<gene>
    <name evidence="1" type="ORF">PR048_030193</name>
</gene>
<accession>A0ABQ9G896</accession>
<dbReference type="Proteomes" id="UP001159363">
    <property type="component" value="Chromosome 13"/>
</dbReference>
<proteinExistence type="predicted"/>
<comment type="caution">
    <text evidence="1">The sequence shown here is derived from an EMBL/GenBank/DDBJ whole genome shotgun (WGS) entry which is preliminary data.</text>
</comment>